<reference evidence="2 3" key="1">
    <citation type="submission" date="2020-03" db="EMBL/GenBank/DDBJ databases">
        <title>Dissostichus mawsoni Genome sequencing and assembly.</title>
        <authorList>
            <person name="Park H."/>
        </authorList>
    </citation>
    <scope>NUCLEOTIDE SEQUENCE [LARGE SCALE GENOMIC DNA]</scope>
    <source>
        <strain evidence="2">DM0001</strain>
        <tissue evidence="2">Muscle</tissue>
    </source>
</reference>
<evidence type="ECO:0000313" key="3">
    <source>
        <dbReference type="Proteomes" id="UP000518266"/>
    </source>
</evidence>
<proteinExistence type="predicted"/>
<feature type="region of interest" description="Disordered" evidence="1">
    <location>
        <begin position="1"/>
        <end position="76"/>
    </location>
</feature>
<sequence length="76" mass="8363">MLLQISIVSTGEMKPRGVSARERARDTEREVELKMRSSQTVHTQGHCLTIEGQIKRGMEPGMGAAGRAAEKRPAED</sequence>
<organism evidence="2 3">
    <name type="scientific">Dissostichus mawsoni</name>
    <name type="common">Antarctic cod</name>
    <dbReference type="NCBI Taxonomy" id="36200"/>
    <lineage>
        <taxon>Eukaryota</taxon>
        <taxon>Metazoa</taxon>
        <taxon>Chordata</taxon>
        <taxon>Craniata</taxon>
        <taxon>Vertebrata</taxon>
        <taxon>Euteleostomi</taxon>
        <taxon>Actinopterygii</taxon>
        <taxon>Neopterygii</taxon>
        <taxon>Teleostei</taxon>
        <taxon>Neoteleostei</taxon>
        <taxon>Acanthomorphata</taxon>
        <taxon>Eupercaria</taxon>
        <taxon>Perciformes</taxon>
        <taxon>Notothenioidei</taxon>
        <taxon>Nototheniidae</taxon>
        <taxon>Dissostichus</taxon>
    </lineage>
</organism>
<dbReference type="AlphaFoldDB" id="A0A7J5XFW4"/>
<name>A0A7J5XFW4_DISMA</name>
<comment type="caution">
    <text evidence="2">The sequence shown here is derived from an EMBL/GenBank/DDBJ whole genome shotgun (WGS) entry which is preliminary data.</text>
</comment>
<feature type="compositionally biased region" description="Basic and acidic residues" evidence="1">
    <location>
        <begin position="13"/>
        <end position="35"/>
    </location>
</feature>
<dbReference type="Proteomes" id="UP000518266">
    <property type="component" value="Unassembled WGS sequence"/>
</dbReference>
<evidence type="ECO:0000313" key="2">
    <source>
        <dbReference type="EMBL" id="KAF3835108.1"/>
    </source>
</evidence>
<evidence type="ECO:0000256" key="1">
    <source>
        <dbReference type="SAM" id="MobiDB-lite"/>
    </source>
</evidence>
<accession>A0A7J5XFW4</accession>
<protein>
    <submittedName>
        <fullName evidence="2">Uncharacterized protein</fullName>
    </submittedName>
</protein>
<gene>
    <name evidence="2" type="ORF">F7725_027666</name>
</gene>
<dbReference type="EMBL" id="JAAKFY010000025">
    <property type="protein sequence ID" value="KAF3835108.1"/>
    <property type="molecule type" value="Genomic_DNA"/>
</dbReference>
<keyword evidence="3" id="KW-1185">Reference proteome</keyword>